<dbReference type="Proteomes" id="UP000012073">
    <property type="component" value="Unassembled WGS sequence"/>
</dbReference>
<sequence>MHEICRDGIIGIASRVHNRNCKRGVLAKLIIPKQEPTCYGERASDEQKLRPIVERTRAVACFFAPNVFLRQTCSLIGLNLNMIEVSCYRRGEVHL</sequence>
<dbReference type="AlphaFoldDB" id="R7QG28"/>
<protein>
    <submittedName>
        <fullName evidence="1">Uncharacterized protein</fullName>
    </submittedName>
</protein>
<evidence type="ECO:0000313" key="2">
    <source>
        <dbReference type="Proteomes" id="UP000012073"/>
    </source>
</evidence>
<dbReference type="KEGG" id="ccp:CHC_T00004997001"/>
<dbReference type="RefSeq" id="XP_005716828.1">
    <property type="nucleotide sequence ID" value="XM_005716771.1"/>
</dbReference>
<gene>
    <name evidence="1" type="ORF">CHC_T00004997001</name>
</gene>
<organism evidence="1 2">
    <name type="scientific">Chondrus crispus</name>
    <name type="common">Carrageen Irish moss</name>
    <name type="synonym">Polymorpha crispa</name>
    <dbReference type="NCBI Taxonomy" id="2769"/>
    <lineage>
        <taxon>Eukaryota</taxon>
        <taxon>Rhodophyta</taxon>
        <taxon>Florideophyceae</taxon>
        <taxon>Rhodymeniophycidae</taxon>
        <taxon>Gigartinales</taxon>
        <taxon>Gigartinaceae</taxon>
        <taxon>Chondrus</taxon>
    </lineage>
</organism>
<dbReference type="EMBL" id="HG001808">
    <property type="protein sequence ID" value="CDF37009.1"/>
    <property type="molecule type" value="Genomic_DNA"/>
</dbReference>
<accession>R7QG28</accession>
<dbReference type="GeneID" id="17324536"/>
<reference evidence="2" key="1">
    <citation type="journal article" date="2013" name="Proc. Natl. Acad. Sci. U.S.A.">
        <title>Genome structure and metabolic features in the red seaweed Chondrus crispus shed light on evolution of the Archaeplastida.</title>
        <authorList>
            <person name="Collen J."/>
            <person name="Porcel B."/>
            <person name="Carre W."/>
            <person name="Ball S.G."/>
            <person name="Chaparro C."/>
            <person name="Tonon T."/>
            <person name="Barbeyron T."/>
            <person name="Michel G."/>
            <person name="Noel B."/>
            <person name="Valentin K."/>
            <person name="Elias M."/>
            <person name="Artiguenave F."/>
            <person name="Arun A."/>
            <person name="Aury J.M."/>
            <person name="Barbosa-Neto J.F."/>
            <person name="Bothwell J.H."/>
            <person name="Bouget F.Y."/>
            <person name="Brillet L."/>
            <person name="Cabello-Hurtado F."/>
            <person name="Capella-Gutierrez S."/>
            <person name="Charrier B."/>
            <person name="Cladiere L."/>
            <person name="Cock J.M."/>
            <person name="Coelho S.M."/>
            <person name="Colleoni C."/>
            <person name="Czjzek M."/>
            <person name="Da Silva C."/>
            <person name="Delage L."/>
            <person name="Denoeud F."/>
            <person name="Deschamps P."/>
            <person name="Dittami S.M."/>
            <person name="Gabaldon T."/>
            <person name="Gachon C.M."/>
            <person name="Groisillier A."/>
            <person name="Herve C."/>
            <person name="Jabbari K."/>
            <person name="Katinka M."/>
            <person name="Kloareg B."/>
            <person name="Kowalczyk N."/>
            <person name="Labadie K."/>
            <person name="Leblanc C."/>
            <person name="Lopez P.J."/>
            <person name="McLachlan D.H."/>
            <person name="Meslet-Cladiere L."/>
            <person name="Moustafa A."/>
            <person name="Nehr Z."/>
            <person name="Nyvall Collen P."/>
            <person name="Panaud O."/>
            <person name="Partensky F."/>
            <person name="Poulain J."/>
            <person name="Rensing S.A."/>
            <person name="Rousvoal S."/>
            <person name="Samson G."/>
            <person name="Symeonidi A."/>
            <person name="Weissenbach J."/>
            <person name="Zambounis A."/>
            <person name="Wincker P."/>
            <person name="Boyen C."/>
        </authorList>
    </citation>
    <scope>NUCLEOTIDE SEQUENCE [LARGE SCALE GENOMIC DNA]</scope>
    <source>
        <strain evidence="2">cv. Stackhouse</strain>
    </source>
</reference>
<keyword evidence="2" id="KW-1185">Reference proteome</keyword>
<dbReference type="Gramene" id="CDF37009">
    <property type="protein sequence ID" value="CDF37009"/>
    <property type="gene ID" value="CHC_T00004997001"/>
</dbReference>
<name>R7QG28_CHOCR</name>
<evidence type="ECO:0000313" key="1">
    <source>
        <dbReference type="EMBL" id="CDF37009.1"/>
    </source>
</evidence>
<proteinExistence type="predicted"/>